<gene>
    <name evidence="2" type="ORF">KGD82_22290</name>
</gene>
<feature type="transmembrane region" description="Helical" evidence="1">
    <location>
        <begin position="28"/>
        <end position="46"/>
    </location>
</feature>
<evidence type="ECO:0000256" key="1">
    <source>
        <dbReference type="SAM" id="Phobius"/>
    </source>
</evidence>
<evidence type="ECO:0000313" key="3">
    <source>
        <dbReference type="Proteomes" id="UP000682416"/>
    </source>
</evidence>
<sequence>MPVIGASFWQERPSLGQGTCSQLAISRLGWALVLSVAATVSLFTLARDADRAK</sequence>
<protein>
    <submittedName>
        <fullName evidence="2">Uncharacterized protein</fullName>
    </submittedName>
</protein>
<accession>A0A975QKA0</accession>
<keyword evidence="1" id="KW-0812">Transmembrane</keyword>
<dbReference type="AlphaFoldDB" id="A0A975QKA0"/>
<dbReference type="KEGG" id="nec:KGD82_22290"/>
<organism evidence="2 3">
    <name type="scientific">Nocardiopsis eucommiae</name>
    <dbReference type="NCBI Taxonomy" id="2831970"/>
    <lineage>
        <taxon>Bacteria</taxon>
        <taxon>Bacillati</taxon>
        <taxon>Actinomycetota</taxon>
        <taxon>Actinomycetes</taxon>
        <taxon>Streptosporangiales</taxon>
        <taxon>Nocardiopsidaceae</taxon>
        <taxon>Nocardiopsis</taxon>
    </lineage>
</organism>
<keyword evidence="1" id="KW-0472">Membrane</keyword>
<dbReference type="EMBL" id="CP074402">
    <property type="protein sequence ID" value="QVJ01010.1"/>
    <property type="molecule type" value="Genomic_DNA"/>
</dbReference>
<evidence type="ECO:0000313" key="2">
    <source>
        <dbReference type="EMBL" id="QVJ01010.1"/>
    </source>
</evidence>
<reference evidence="2" key="1">
    <citation type="submission" date="2021-05" db="EMBL/GenBank/DDBJ databases">
        <authorList>
            <person name="Kaiqin L."/>
            <person name="Jian G."/>
        </authorList>
    </citation>
    <scope>NUCLEOTIDE SEQUENCE</scope>
    <source>
        <strain evidence="2">HDS5</strain>
    </source>
</reference>
<dbReference type="Proteomes" id="UP000682416">
    <property type="component" value="Chromosome"/>
</dbReference>
<name>A0A975QKA0_9ACTN</name>
<keyword evidence="1" id="KW-1133">Transmembrane helix</keyword>
<keyword evidence="3" id="KW-1185">Reference proteome</keyword>
<proteinExistence type="predicted"/>